<keyword evidence="6 11" id="KW-0411">Iron-sulfur</keyword>
<evidence type="ECO:0000313" key="12">
    <source>
        <dbReference type="EMBL" id="PNS07791.1"/>
    </source>
</evidence>
<dbReference type="InterPro" id="IPR028431">
    <property type="entry name" value="NADP_DH_HndA-like"/>
</dbReference>
<proteinExistence type="inferred from homology"/>
<feature type="binding site" evidence="11">
    <location>
        <position position="142"/>
    </location>
    <ligand>
        <name>[2Fe-2S] cluster</name>
        <dbReference type="ChEBI" id="CHEBI:190135"/>
    </ligand>
</feature>
<dbReference type="Gene3D" id="3.40.30.10">
    <property type="entry name" value="Glutaredoxin"/>
    <property type="match status" value="1"/>
</dbReference>
<gene>
    <name evidence="12" type="ORF">Lysil_1967</name>
</gene>
<dbReference type="EMBL" id="NPZB01000002">
    <property type="protein sequence ID" value="PNS07791.1"/>
    <property type="molecule type" value="Genomic_DNA"/>
</dbReference>
<dbReference type="GO" id="GO:0046872">
    <property type="term" value="F:metal ion binding"/>
    <property type="evidence" value="ECO:0007669"/>
    <property type="project" value="UniProtKB-KW"/>
</dbReference>
<keyword evidence="4 11" id="KW-0479">Metal-binding</keyword>
<feature type="binding site" evidence="11">
    <location>
        <position position="96"/>
    </location>
    <ligand>
        <name>[2Fe-2S] cluster</name>
        <dbReference type="ChEBI" id="CHEBI:190135"/>
    </ligand>
</feature>
<evidence type="ECO:0000256" key="9">
    <source>
        <dbReference type="ARBA" id="ARBA00034078"/>
    </source>
</evidence>
<dbReference type="Gene3D" id="1.10.10.1590">
    <property type="entry name" value="NADH-quinone oxidoreductase subunit E"/>
    <property type="match status" value="1"/>
</dbReference>
<dbReference type="SUPFAM" id="SSF52833">
    <property type="entry name" value="Thioredoxin-like"/>
    <property type="match status" value="1"/>
</dbReference>
<evidence type="ECO:0000256" key="3">
    <source>
        <dbReference type="ARBA" id="ARBA00022714"/>
    </source>
</evidence>
<dbReference type="NCBIfam" id="NF004638">
    <property type="entry name" value="PRK05988.1"/>
    <property type="match status" value="1"/>
</dbReference>
<dbReference type="PANTHER" id="PTHR43342">
    <property type="entry name" value="NADH-QUINONE OXIDOREDUCTASE, E SUBUNIT"/>
    <property type="match status" value="1"/>
</dbReference>
<comment type="catalytic activity">
    <reaction evidence="10">
        <text>a quinone + NADH + 5 H(+)(in) = a quinol + NAD(+) + 4 H(+)(out)</text>
        <dbReference type="Rhea" id="RHEA:57888"/>
        <dbReference type="ChEBI" id="CHEBI:15378"/>
        <dbReference type="ChEBI" id="CHEBI:24646"/>
        <dbReference type="ChEBI" id="CHEBI:57540"/>
        <dbReference type="ChEBI" id="CHEBI:57945"/>
        <dbReference type="ChEBI" id="CHEBI:132124"/>
    </reaction>
</comment>
<protein>
    <recommendedName>
        <fullName evidence="2">NADH-quinone oxidoreductase subunit E</fullName>
    </recommendedName>
    <alternativeName>
        <fullName evidence="7">NADH dehydrogenase I subunit E</fullName>
    </alternativeName>
    <alternativeName>
        <fullName evidence="8">NDH-1 subunit E</fullName>
    </alternativeName>
</protein>
<dbReference type="GO" id="GO:0016491">
    <property type="term" value="F:oxidoreductase activity"/>
    <property type="evidence" value="ECO:0007669"/>
    <property type="project" value="InterPro"/>
</dbReference>
<dbReference type="OrthoDB" id="9807941at2"/>
<keyword evidence="13" id="KW-1185">Reference proteome</keyword>
<dbReference type="Pfam" id="PF01257">
    <property type="entry name" value="2Fe-2S_thioredx"/>
    <property type="match status" value="1"/>
</dbReference>
<feature type="binding site" evidence="11">
    <location>
        <position position="138"/>
    </location>
    <ligand>
        <name>[2Fe-2S] cluster</name>
        <dbReference type="ChEBI" id="CHEBI:190135"/>
    </ligand>
</feature>
<dbReference type="InterPro" id="IPR002023">
    <property type="entry name" value="NuoE-like"/>
</dbReference>
<dbReference type="PANTHER" id="PTHR43342:SF1">
    <property type="entry name" value="BIFURCATING [FEFE] HYDROGENASE GAMMA SUBUNIT"/>
    <property type="match status" value="1"/>
</dbReference>
<dbReference type="PIRSF" id="PIRSF000216">
    <property type="entry name" value="NADH_DH_24kDa"/>
    <property type="match status" value="1"/>
</dbReference>
<comment type="cofactor">
    <cofactor evidence="11">
        <name>[2Fe-2S] cluster</name>
        <dbReference type="ChEBI" id="CHEBI:190135"/>
    </cofactor>
    <text evidence="11">Binds 1 [2Fe-2S] cluster.</text>
</comment>
<evidence type="ECO:0000256" key="4">
    <source>
        <dbReference type="ARBA" id="ARBA00022723"/>
    </source>
</evidence>
<evidence type="ECO:0000313" key="13">
    <source>
        <dbReference type="Proteomes" id="UP000236220"/>
    </source>
</evidence>
<dbReference type="GO" id="GO:0051537">
    <property type="term" value="F:2 iron, 2 sulfur cluster binding"/>
    <property type="evidence" value="ECO:0007669"/>
    <property type="project" value="UniProtKB-KW"/>
</dbReference>
<dbReference type="AlphaFoldDB" id="A0A2K1PYD1"/>
<keyword evidence="12" id="KW-0830">Ubiquinone</keyword>
<feature type="binding site" evidence="11">
    <location>
        <position position="101"/>
    </location>
    <ligand>
        <name>[2Fe-2S] cluster</name>
        <dbReference type="ChEBI" id="CHEBI:190135"/>
    </ligand>
</feature>
<name>A0A2K1PYD1_9GAMM</name>
<comment type="cofactor">
    <cofactor evidence="9">
        <name>[2Fe-2S] cluster</name>
        <dbReference type="ChEBI" id="CHEBI:190135"/>
    </cofactor>
</comment>
<keyword evidence="3 11" id="KW-0001">2Fe-2S</keyword>
<evidence type="ECO:0000256" key="11">
    <source>
        <dbReference type="PIRSR" id="PIRSR000216-1"/>
    </source>
</evidence>
<evidence type="ECO:0000256" key="10">
    <source>
        <dbReference type="ARBA" id="ARBA00047712"/>
    </source>
</evidence>
<dbReference type="InterPro" id="IPR036249">
    <property type="entry name" value="Thioredoxin-like_sf"/>
</dbReference>
<evidence type="ECO:0000256" key="5">
    <source>
        <dbReference type="ARBA" id="ARBA00023004"/>
    </source>
</evidence>
<evidence type="ECO:0000256" key="2">
    <source>
        <dbReference type="ARBA" id="ARBA00019898"/>
    </source>
</evidence>
<dbReference type="CDD" id="cd03081">
    <property type="entry name" value="TRX_Fd_NuoE_FDH_gamma"/>
    <property type="match status" value="1"/>
</dbReference>
<sequence>MGKRTRQAESVTERVPQLAAPYVQAVAEALERHGEQPGALLPVLHAIQDALGFVPEGAVAPIAEALNLTRADVHGVVSFYHEFRRTPPARHSLRLCRAEACQAMGARALERHACERLGIHDDTHRSADGTIDFEPVYCLGNCALAPAGLVDGELRGRLTPKALDTVIDAMRADCRNIA</sequence>
<evidence type="ECO:0000256" key="8">
    <source>
        <dbReference type="ARBA" id="ARBA00032788"/>
    </source>
</evidence>
<comment type="caution">
    <text evidence="12">The sequence shown here is derived from an EMBL/GenBank/DDBJ whole genome shotgun (WGS) entry which is preliminary data.</text>
</comment>
<organism evidence="12 13">
    <name type="scientific">Solilutibacter silvestris</name>
    <dbReference type="NCBI Taxonomy" id="1645665"/>
    <lineage>
        <taxon>Bacteria</taxon>
        <taxon>Pseudomonadati</taxon>
        <taxon>Pseudomonadota</taxon>
        <taxon>Gammaproteobacteria</taxon>
        <taxon>Lysobacterales</taxon>
        <taxon>Lysobacteraceae</taxon>
        <taxon>Solilutibacter</taxon>
    </lineage>
</organism>
<comment type="similarity">
    <text evidence="1">Belongs to the complex I 24 kDa subunit family.</text>
</comment>
<keyword evidence="5 11" id="KW-0408">Iron</keyword>
<accession>A0A2K1PYD1</accession>
<dbReference type="FunFam" id="1.10.10.1590:FF:000001">
    <property type="entry name" value="NADH-quinone oxidoreductase subunit E"/>
    <property type="match status" value="1"/>
</dbReference>
<evidence type="ECO:0000256" key="6">
    <source>
        <dbReference type="ARBA" id="ARBA00023014"/>
    </source>
</evidence>
<dbReference type="Proteomes" id="UP000236220">
    <property type="component" value="Unassembled WGS sequence"/>
</dbReference>
<dbReference type="InterPro" id="IPR041921">
    <property type="entry name" value="NuoE_N"/>
</dbReference>
<evidence type="ECO:0000256" key="7">
    <source>
        <dbReference type="ARBA" id="ARBA00031580"/>
    </source>
</evidence>
<evidence type="ECO:0000256" key="1">
    <source>
        <dbReference type="ARBA" id="ARBA00010643"/>
    </source>
</evidence>
<reference evidence="12 13" key="1">
    <citation type="submission" date="2017-08" db="EMBL/GenBank/DDBJ databases">
        <title>Lysobacter sylvestris genome.</title>
        <authorList>
            <person name="Zhang D.-C."/>
            <person name="Albuquerque L."/>
            <person name="Franca L."/>
            <person name="Froufe H.J.C."/>
            <person name="Barroso C."/>
            <person name="Egas C."/>
            <person name="Da Costa M."/>
            <person name="Margesin R."/>
        </authorList>
    </citation>
    <scope>NUCLEOTIDE SEQUENCE [LARGE SCALE GENOMIC DNA]</scope>
    <source>
        <strain evidence="12 13">AM20-91</strain>
    </source>
</reference>